<evidence type="ECO:0000256" key="3">
    <source>
        <dbReference type="ARBA" id="ARBA00012334"/>
    </source>
</evidence>
<dbReference type="PANTHER" id="PTHR10993:SF15">
    <property type="entry name" value="OCTANOYLTRANSFERASE LIP2, MITOCHONDRIAL"/>
    <property type="match status" value="1"/>
</dbReference>
<dbReference type="AlphaFoldDB" id="A0A5B8MDJ1"/>
<keyword evidence="8" id="KW-1185">Reference proteome</keyword>
<dbReference type="NCBIfam" id="TIGR00214">
    <property type="entry name" value="lipB"/>
    <property type="match status" value="1"/>
</dbReference>
<dbReference type="GO" id="GO:0033819">
    <property type="term" value="F:lipoyl(octanoyl) transferase activity"/>
    <property type="evidence" value="ECO:0007669"/>
    <property type="project" value="UniProtKB-EC"/>
</dbReference>
<evidence type="ECO:0000313" key="7">
    <source>
        <dbReference type="EMBL" id="QDZ18479.1"/>
    </source>
</evidence>
<reference evidence="7 8" key="1">
    <citation type="submission" date="2018-07" db="EMBL/GenBank/DDBJ databases">
        <title>The complete nuclear genome of the prasinophyte Chloropicon primus (CCMP1205).</title>
        <authorList>
            <person name="Pombert J.-F."/>
            <person name="Otis C."/>
            <person name="Turmel M."/>
            <person name="Lemieux C."/>
        </authorList>
    </citation>
    <scope>NUCLEOTIDE SEQUENCE [LARGE SCALE GENOMIC DNA]</scope>
    <source>
        <strain evidence="7 8">CCMP1205</strain>
    </source>
</reference>
<dbReference type="STRING" id="1764295.A0A5B8MDJ1"/>
<keyword evidence="7" id="KW-0436">Ligase</keyword>
<protein>
    <recommendedName>
        <fullName evidence="3">lipoyl(octanoyl) transferase</fullName>
        <ecNumber evidence="3">2.3.1.181</ecNumber>
    </recommendedName>
</protein>
<comment type="similarity">
    <text evidence="2">Belongs to the LipB family.</text>
</comment>
<dbReference type="GO" id="GO:0009249">
    <property type="term" value="P:protein lipoylation"/>
    <property type="evidence" value="ECO:0007669"/>
    <property type="project" value="InterPro"/>
</dbReference>
<dbReference type="UniPathway" id="UPA00538">
    <property type="reaction ID" value="UER00592"/>
</dbReference>
<organism evidence="7 8">
    <name type="scientific">Chloropicon primus</name>
    <dbReference type="NCBI Taxonomy" id="1764295"/>
    <lineage>
        <taxon>Eukaryota</taxon>
        <taxon>Viridiplantae</taxon>
        <taxon>Chlorophyta</taxon>
        <taxon>Chloropicophyceae</taxon>
        <taxon>Chloropicales</taxon>
        <taxon>Chloropicaceae</taxon>
        <taxon>Chloropicon</taxon>
    </lineage>
</organism>
<evidence type="ECO:0000313" key="8">
    <source>
        <dbReference type="Proteomes" id="UP000316726"/>
    </source>
</evidence>
<feature type="domain" description="BPL/LPL catalytic" evidence="6">
    <location>
        <begin position="32"/>
        <end position="218"/>
    </location>
</feature>
<keyword evidence="5" id="KW-0012">Acyltransferase</keyword>
<dbReference type="OrthoDB" id="19908at2759"/>
<dbReference type="EC" id="2.3.1.181" evidence="3"/>
<dbReference type="InterPro" id="IPR004143">
    <property type="entry name" value="BPL_LPL_catalytic"/>
</dbReference>
<dbReference type="Gene3D" id="3.30.930.10">
    <property type="entry name" value="Bira Bifunctional Protein, Domain 2"/>
    <property type="match status" value="1"/>
</dbReference>
<dbReference type="PROSITE" id="PS01313">
    <property type="entry name" value="LIPB"/>
    <property type="match status" value="1"/>
</dbReference>
<dbReference type="InterPro" id="IPR000544">
    <property type="entry name" value="Octanoyltransferase"/>
</dbReference>
<dbReference type="InterPro" id="IPR020605">
    <property type="entry name" value="Octanoyltransferase_CS"/>
</dbReference>
<dbReference type="PROSITE" id="PS51733">
    <property type="entry name" value="BPL_LPL_CATALYTIC"/>
    <property type="match status" value="1"/>
</dbReference>
<evidence type="ECO:0000256" key="5">
    <source>
        <dbReference type="ARBA" id="ARBA00023315"/>
    </source>
</evidence>
<proteinExistence type="inferred from homology"/>
<dbReference type="CDD" id="cd16444">
    <property type="entry name" value="LipB"/>
    <property type="match status" value="1"/>
</dbReference>
<evidence type="ECO:0000259" key="6">
    <source>
        <dbReference type="PROSITE" id="PS51733"/>
    </source>
</evidence>
<sequence>MRRLGVVRFGSPVRYAPAMEVQEKLAACVNKGLVPSLVMSLVHQPCFTLGRRGKEEDLLTAEEERKNVDVVRTTRGGEVTYHGPGQLVVYPILKLRTWELGARRYVEMLEDAVVNTLGRYGIEGRGRVAGATGVWVGDRKIAAIGVKISRGVATHGLALNVDPDLDRFKEIVPCGLKDKEVTSMSKELDADGEGGVPDLMEVQGHLLKQVGSLVGVQEFSLLTGEEMEVIHRKTEGKLAANFADLQVGADQNWTC</sequence>
<keyword evidence="4" id="KW-0808">Transferase</keyword>
<dbReference type="Pfam" id="PF21948">
    <property type="entry name" value="LplA-B_cat"/>
    <property type="match status" value="1"/>
</dbReference>
<dbReference type="NCBIfam" id="NF010925">
    <property type="entry name" value="PRK14345.1"/>
    <property type="match status" value="1"/>
</dbReference>
<dbReference type="PANTHER" id="PTHR10993">
    <property type="entry name" value="OCTANOYLTRANSFERASE"/>
    <property type="match status" value="1"/>
</dbReference>
<dbReference type="Proteomes" id="UP000316726">
    <property type="component" value="Chromosome 1"/>
</dbReference>
<gene>
    <name evidence="7" type="ORF">A3770_01p09970</name>
</gene>
<dbReference type="EMBL" id="CP031034">
    <property type="protein sequence ID" value="QDZ18479.1"/>
    <property type="molecule type" value="Genomic_DNA"/>
</dbReference>
<evidence type="ECO:0000256" key="4">
    <source>
        <dbReference type="ARBA" id="ARBA00022679"/>
    </source>
</evidence>
<dbReference type="SUPFAM" id="SSF55681">
    <property type="entry name" value="Class II aaRS and biotin synthetases"/>
    <property type="match status" value="1"/>
</dbReference>
<dbReference type="GO" id="GO:0016874">
    <property type="term" value="F:ligase activity"/>
    <property type="evidence" value="ECO:0007669"/>
    <property type="project" value="UniProtKB-KW"/>
</dbReference>
<evidence type="ECO:0000256" key="2">
    <source>
        <dbReference type="ARBA" id="ARBA00007907"/>
    </source>
</evidence>
<dbReference type="InterPro" id="IPR045864">
    <property type="entry name" value="aa-tRNA-synth_II/BPL/LPL"/>
</dbReference>
<evidence type="ECO:0000256" key="1">
    <source>
        <dbReference type="ARBA" id="ARBA00004821"/>
    </source>
</evidence>
<name>A0A5B8MDJ1_9CHLO</name>
<accession>A0A5B8MDJ1</accession>
<comment type="pathway">
    <text evidence="1">Protein modification; protein lipoylation via endogenous pathway; protein N(6)-(lipoyl)lysine from octanoyl-[acyl-carrier-protein]: step 1/2.</text>
</comment>
<dbReference type="HAMAP" id="MF_00013">
    <property type="entry name" value="LipB"/>
    <property type="match status" value="1"/>
</dbReference>